<name>A0AAV6VLL5_9ARAC</name>
<keyword evidence="1" id="KW-0812">Transmembrane</keyword>
<keyword evidence="1" id="KW-0472">Membrane</keyword>
<evidence type="ECO:0008006" key="4">
    <source>
        <dbReference type="Google" id="ProtNLM"/>
    </source>
</evidence>
<feature type="transmembrane region" description="Helical" evidence="1">
    <location>
        <begin position="171"/>
        <end position="195"/>
    </location>
</feature>
<comment type="caution">
    <text evidence="2">The sequence shown here is derived from an EMBL/GenBank/DDBJ whole genome shotgun (WGS) entry which is preliminary data.</text>
</comment>
<proteinExistence type="predicted"/>
<gene>
    <name evidence="2" type="ORF">JTE90_027617</name>
</gene>
<evidence type="ECO:0000313" key="3">
    <source>
        <dbReference type="Proteomes" id="UP000827092"/>
    </source>
</evidence>
<keyword evidence="1" id="KW-1133">Transmembrane helix</keyword>
<feature type="transmembrane region" description="Helical" evidence="1">
    <location>
        <begin position="103"/>
        <end position="123"/>
    </location>
</feature>
<organism evidence="2 3">
    <name type="scientific">Oedothorax gibbosus</name>
    <dbReference type="NCBI Taxonomy" id="931172"/>
    <lineage>
        <taxon>Eukaryota</taxon>
        <taxon>Metazoa</taxon>
        <taxon>Ecdysozoa</taxon>
        <taxon>Arthropoda</taxon>
        <taxon>Chelicerata</taxon>
        <taxon>Arachnida</taxon>
        <taxon>Araneae</taxon>
        <taxon>Araneomorphae</taxon>
        <taxon>Entelegynae</taxon>
        <taxon>Araneoidea</taxon>
        <taxon>Linyphiidae</taxon>
        <taxon>Erigoninae</taxon>
        <taxon>Oedothorax</taxon>
    </lineage>
</organism>
<feature type="transmembrane region" description="Helical" evidence="1">
    <location>
        <begin position="135"/>
        <end position="159"/>
    </location>
</feature>
<feature type="transmembrane region" description="Helical" evidence="1">
    <location>
        <begin position="257"/>
        <end position="282"/>
    </location>
</feature>
<sequence length="435" mass="50244">MKTIEEFLRNLLPHERSNISFQNESIDVALKDCFFYPDQTACIRNSLLTLFGFLSLIFCSIRIAKLHIFHHAQVHQYLIFYAAIFEIIFLMIKWLALNDVFQIEFVACYLKMLQFLFLYHFHWSLVSRILHRQKLITWIMLPVLVVYFAIFSAITVLAMMSKYTTWEECLAPHWIVLSFIEFIGIQLFLVSGVYITKNINHVRSEDYFKREQKIGLWSVILTYEVSSIVTSVYYIVLHESGDEEIGCSGIFGHVQHVYSLIYATVMILKYLLPIWVMLFIYYPTRGCMTSEDQTLLGWSATGSTTSMFNRSSRFLDSYKQLVLPDQNVLYVDGPGIRRSESSPAIFSRPSLGTIIENETSQPRSHIIHADYGAADSFRSQPETAVIIQTTRSRIRHDSGAPVQFDPRNKTLHVPVSLNHCSDEMESVTPSSCERA</sequence>
<evidence type="ECO:0000313" key="2">
    <source>
        <dbReference type="EMBL" id="KAG8196913.1"/>
    </source>
</evidence>
<evidence type="ECO:0000256" key="1">
    <source>
        <dbReference type="SAM" id="Phobius"/>
    </source>
</evidence>
<dbReference type="AlphaFoldDB" id="A0AAV6VLL5"/>
<feature type="transmembrane region" description="Helical" evidence="1">
    <location>
        <begin position="77"/>
        <end position="97"/>
    </location>
</feature>
<dbReference type="PANTHER" id="PTHR38553">
    <property type="entry name" value="PROTEIN CBG19621"/>
    <property type="match status" value="1"/>
</dbReference>
<protein>
    <recommendedName>
        <fullName evidence="4">Transmembrane protein</fullName>
    </recommendedName>
</protein>
<accession>A0AAV6VLL5</accession>
<keyword evidence="3" id="KW-1185">Reference proteome</keyword>
<reference evidence="2 3" key="1">
    <citation type="journal article" date="2022" name="Nat. Ecol. Evol.">
        <title>A masculinizing supergene underlies an exaggerated male reproductive morph in a spider.</title>
        <authorList>
            <person name="Hendrickx F."/>
            <person name="De Corte Z."/>
            <person name="Sonet G."/>
            <person name="Van Belleghem S.M."/>
            <person name="Kostlbacher S."/>
            <person name="Vangestel C."/>
        </authorList>
    </citation>
    <scope>NUCLEOTIDE SEQUENCE [LARGE SCALE GENOMIC DNA]</scope>
    <source>
        <strain evidence="2">W744_W776</strain>
    </source>
</reference>
<dbReference type="PANTHER" id="PTHR38553:SF1">
    <property type="entry name" value="G PROTEIN-COUPLED RECEPTOR"/>
    <property type="match status" value="1"/>
</dbReference>
<dbReference type="Proteomes" id="UP000827092">
    <property type="component" value="Unassembled WGS sequence"/>
</dbReference>
<feature type="transmembrane region" description="Helical" evidence="1">
    <location>
        <begin position="46"/>
        <end position="65"/>
    </location>
</feature>
<feature type="transmembrane region" description="Helical" evidence="1">
    <location>
        <begin position="216"/>
        <end position="237"/>
    </location>
</feature>
<dbReference type="EMBL" id="JAFNEN010000063">
    <property type="protein sequence ID" value="KAG8196913.1"/>
    <property type="molecule type" value="Genomic_DNA"/>
</dbReference>